<dbReference type="InterPro" id="IPR036390">
    <property type="entry name" value="WH_DNA-bd_sf"/>
</dbReference>
<keyword evidence="4" id="KW-0804">Transcription</keyword>
<feature type="domain" description="HTH lysR-type" evidence="5">
    <location>
        <begin position="1"/>
        <end position="58"/>
    </location>
</feature>
<proteinExistence type="inferred from homology"/>
<keyword evidence="7" id="KW-1185">Reference proteome</keyword>
<dbReference type="GO" id="GO:0003700">
    <property type="term" value="F:DNA-binding transcription factor activity"/>
    <property type="evidence" value="ECO:0007669"/>
    <property type="project" value="InterPro"/>
</dbReference>
<dbReference type="Pfam" id="PF03466">
    <property type="entry name" value="LysR_substrate"/>
    <property type="match status" value="1"/>
</dbReference>
<dbReference type="InterPro" id="IPR050176">
    <property type="entry name" value="LTTR"/>
</dbReference>
<evidence type="ECO:0000313" key="7">
    <source>
        <dbReference type="Proteomes" id="UP000503336"/>
    </source>
</evidence>
<dbReference type="SUPFAM" id="SSF46785">
    <property type="entry name" value="Winged helix' DNA-binding domain"/>
    <property type="match status" value="1"/>
</dbReference>
<name>A0A7L5BYX0_9RHOB</name>
<dbReference type="EMBL" id="CP049056">
    <property type="protein sequence ID" value="QIE55084.1"/>
    <property type="molecule type" value="Genomic_DNA"/>
</dbReference>
<comment type="similarity">
    <text evidence="1">Belongs to the LysR transcriptional regulatory family.</text>
</comment>
<accession>A0A7L5BYX0</accession>
<dbReference type="KEGG" id="hdh:G5B40_06215"/>
<evidence type="ECO:0000256" key="3">
    <source>
        <dbReference type="ARBA" id="ARBA00023125"/>
    </source>
</evidence>
<evidence type="ECO:0000256" key="2">
    <source>
        <dbReference type="ARBA" id="ARBA00023015"/>
    </source>
</evidence>
<keyword evidence="3" id="KW-0238">DNA-binding</keyword>
<dbReference type="PRINTS" id="PR00039">
    <property type="entry name" value="HTHLYSR"/>
</dbReference>
<organism evidence="6 7">
    <name type="scientific">Pikeienuella piscinae</name>
    <dbReference type="NCBI Taxonomy" id="2748098"/>
    <lineage>
        <taxon>Bacteria</taxon>
        <taxon>Pseudomonadati</taxon>
        <taxon>Pseudomonadota</taxon>
        <taxon>Alphaproteobacteria</taxon>
        <taxon>Rhodobacterales</taxon>
        <taxon>Paracoccaceae</taxon>
        <taxon>Pikeienuella</taxon>
    </lineage>
</organism>
<dbReference type="GO" id="GO:0003677">
    <property type="term" value="F:DNA binding"/>
    <property type="evidence" value="ECO:0007669"/>
    <property type="project" value="UniProtKB-KW"/>
</dbReference>
<dbReference type="Gene3D" id="3.40.190.290">
    <property type="match status" value="1"/>
</dbReference>
<gene>
    <name evidence="6" type="ORF">G5B40_06215</name>
</gene>
<evidence type="ECO:0000259" key="5">
    <source>
        <dbReference type="PROSITE" id="PS50931"/>
    </source>
</evidence>
<dbReference type="PANTHER" id="PTHR30579:SF8">
    <property type="entry name" value="HTH-TYPE TRANSCRIPTIONAL REGULATOR HDFR"/>
    <property type="match status" value="1"/>
</dbReference>
<sequence>MDTELARTFLTIAATGSFIAAAERLHITQSTVSARMRTLEEQLGASLFIRNRAGASLTDAGRRFQKHAALLVRTVEQAHHDVGLAEGIRASVTVGARIGLWDGLMLDWLGDLRRRMTDVSVRAEIGLEAELMQGLIDGRIDIGVMYTPQRRPNLELTHLLDEHLVLVSAAGAPPLDTGYIHVDWGPEFYTQHGAMHPALGGPALTVNIGWLGLAYLLANGGSGYFPHRQVAALIAAGTLYRPPHAPGFTLSAWLAYQRDRDHRVIDPMLASLVDHARRADVED</sequence>
<evidence type="ECO:0000256" key="4">
    <source>
        <dbReference type="ARBA" id="ARBA00023163"/>
    </source>
</evidence>
<dbReference type="RefSeq" id="WP_165096391.1">
    <property type="nucleotide sequence ID" value="NZ_CP049056.1"/>
</dbReference>
<dbReference type="AlphaFoldDB" id="A0A7L5BYX0"/>
<dbReference type="Gene3D" id="1.10.10.10">
    <property type="entry name" value="Winged helix-like DNA-binding domain superfamily/Winged helix DNA-binding domain"/>
    <property type="match status" value="1"/>
</dbReference>
<dbReference type="SUPFAM" id="SSF53850">
    <property type="entry name" value="Periplasmic binding protein-like II"/>
    <property type="match status" value="1"/>
</dbReference>
<dbReference type="Proteomes" id="UP000503336">
    <property type="component" value="Chromosome"/>
</dbReference>
<keyword evidence="2" id="KW-0805">Transcription regulation</keyword>
<dbReference type="CDD" id="cd05466">
    <property type="entry name" value="PBP2_LTTR_substrate"/>
    <property type="match status" value="1"/>
</dbReference>
<dbReference type="Pfam" id="PF00126">
    <property type="entry name" value="HTH_1"/>
    <property type="match status" value="1"/>
</dbReference>
<dbReference type="InterPro" id="IPR036388">
    <property type="entry name" value="WH-like_DNA-bd_sf"/>
</dbReference>
<evidence type="ECO:0000313" key="6">
    <source>
        <dbReference type="EMBL" id="QIE55084.1"/>
    </source>
</evidence>
<protein>
    <submittedName>
        <fullName evidence="6">LysR family transcriptional regulator</fullName>
    </submittedName>
</protein>
<dbReference type="InterPro" id="IPR005119">
    <property type="entry name" value="LysR_subst-bd"/>
</dbReference>
<dbReference type="FunFam" id="1.10.10.10:FF:000001">
    <property type="entry name" value="LysR family transcriptional regulator"/>
    <property type="match status" value="1"/>
</dbReference>
<dbReference type="PANTHER" id="PTHR30579">
    <property type="entry name" value="TRANSCRIPTIONAL REGULATOR"/>
    <property type="match status" value="1"/>
</dbReference>
<dbReference type="PROSITE" id="PS50931">
    <property type="entry name" value="HTH_LYSR"/>
    <property type="match status" value="1"/>
</dbReference>
<reference evidence="6 7" key="1">
    <citation type="submission" date="2020-02" db="EMBL/GenBank/DDBJ databases">
        <title>complete genome sequence of Rhodobacteraceae bacterium.</title>
        <authorList>
            <person name="Park J."/>
            <person name="Kim Y.-S."/>
            <person name="Kim K.-H."/>
        </authorList>
    </citation>
    <scope>NUCLEOTIDE SEQUENCE [LARGE SCALE GENOMIC DNA]</scope>
    <source>
        <strain evidence="6 7">RR4-56</strain>
    </source>
</reference>
<evidence type="ECO:0000256" key="1">
    <source>
        <dbReference type="ARBA" id="ARBA00009437"/>
    </source>
</evidence>
<dbReference type="InterPro" id="IPR000847">
    <property type="entry name" value="LysR_HTH_N"/>
</dbReference>